<dbReference type="Gene3D" id="2.60.200.20">
    <property type="match status" value="2"/>
</dbReference>
<feature type="domain" description="FHA" evidence="2">
    <location>
        <begin position="329"/>
        <end position="378"/>
    </location>
</feature>
<reference evidence="4 5" key="1">
    <citation type="submission" date="2019-02" db="EMBL/GenBank/DDBJ databases">
        <title>Deep-cultivation of Planctomycetes and their phenomic and genomic characterization uncovers novel biology.</title>
        <authorList>
            <person name="Wiegand S."/>
            <person name="Jogler M."/>
            <person name="Boedeker C."/>
            <person name="Pinto D."/>
            <person name="Vollmers J."/>
            <person name="Rivas-Marin E."/>
            <person name="Kohn T."/>
            <person name="Peeters S.H."/>
            <person name="Heuer A."/>
            <person name="Rast P."/>
            <person name="Oberbeckmann S."/>
            <person name="Bunk B."/>
            <person name="Jeske O."/>
            <person name="Meyerdierks A."/>
            <person name="Storesund J.E."/>
            <person name="Kallscheuer N."/>
            <person name="Luecker S."/>
            <person name="Lage O.M."/>
            <person name="Pohl T."/>
            <person name="Merkel B.J."/>
            <person name="Hornburger P."/>
            <person name="Mueller R.-W."/>
            <person name="Bruemmer F."/>
            <person name="Labrenz M."/>
            <person name="Spormann A.M."/>
            <person name="Op den Camp H."/>
            <person name="Overmann J."/>
            <person name="Amann R."/>
            <person name="Jetten M.S.M."/>
            <person name="Mascher T."/>
            <person name="Medema M.H."/>
            <person name="Devos D.P."/>
            <person name="Kaster A.-K."/>
            <person name="Ovreas L."/>
            <person name="Rohde M."/>
            <person name="Galperin M.Y."/>
            <person name="Jogler C."/>
        </authorList>
    </citation>
    <scope>NUCLEOTIDE SEQUENCE [LARGE SCALE GENOMIC DNA]</scope>
    <source>
        <strain evidence="4 5">Mal4</strain>
    </source>
</reference>
<evidence type="ECO:0000313" key="5">
    <source>
        <dbReference type="Proteomes" id="UP000320496"/>
    </source>
</evidence>
<sequence length="414" mass="45433">MRIDVFISYSSRDKPVADALCATLEQSGIRCWIAPRDILPGRDWSEAIIDAITDCGVMVLLFSAHSNSSEQVKREVATAVSEATPLIPFRIEDVPLSKHMRYFIGTPHWLDALTPPLEKHLQFLSRTVRSLLEVREDAPGTSEPSDSSADARIEPVEQPSDTVPPAAAAEEQMTQLSLQFRLDEHLRNVCLIAQPIVTLGKERSNDIVLRVLPRSALHDEQSGRISRHHAEIRFSGPHVEWVNLLCSNGTYIDKDRLPSESTTVLHNGVTVSPAGALSVAVDVYAENGSTEGPALDPLDGTQLHASAVRLRRLDRLSGLEQYVVFDRQISLGSSADCPILIPGPDVAPHHADLRHGAGGFELLIHDSDAGSYLNNRRLTSSDPVPIRPGDTLRLGKVEIDVTEKQQLYLDFSPG</sequence>
<dbReference type="InterPro" id="IPR000253">
    <property type="entry name" value="FHA_dom"/>
</dbReference>
<evidence type="ECO:0000259" key="3">
    <source>
        <dbReference type="PROSITE" id="PS50104"/>
    </source>
</evidence>
<proteinExistence type="predicted"/>
<protein>
    <submittedName>
        <fullName evidence="4">FHA domain protein</fullName>
    </submittedName>
</protein>
<dbReference type="GO" id="GO:0007165">
    <property type="term" value="P:signal transduction"/>
    <property type="evidence" value="ECO:0007669"/>
    <property type="project" value="InterPro"/>
</dbReference>
<accession>A0A517ZB10</accession>
<feature type="domain" description="TIR" evidence="3">
    <location>
        <begin position="1"/>
        <end position="132"/>
    </location>
</feature>
<dbReference type="AlphaFoldDB" id="A0A517ZB10"/>
<dbReference type="OrthoDB" id="284881at2"/>
<dbReference type="CDD" id="cd00060">
    <property type="entry name" value="FHA"/>
    <property type="match status" value="2"/>
</dbReference>
<dbReference type="PROSITE" id="PS50104">
    <property type="entry name" value="TIR"/>
    <property type="match status" value="1"/>
</dbReference>
<dbReference type="InterPro" id="IPR000157">
    <property type="entry name" value="TIR_dom"/>
</dbReference>
<dbReference type="SUPFAM" id="SSF49879">
    <property type="entry name" value="SMAD/FHA domain"/>
    <property type="match status" value="2"/>
</dbReference>
<dbReference type="InterPro" id="IPR008984">
    <property type="entry name" value="SMAD_FHA_dom_sf"/>
</dbReference>
<feature type="domain" description="FHA" evidence="2">
    <location>
        <begin position="197"/>
        <end position="257"/>
    </location>
</feature>
<dbReference type="Pfam" id="PF13676">
    <property type="entry name" value="TIR_2"/>
    <property type="match status" value="1"/>
</dbReference>
<gene>
    <name evidence="4" type="ORF">Mal4_39670</name>
</gene>
<dbReference type="Pfam" id="PF00498">
    <property type="entry name" value="FHA"/>
    <property type="match status" value="2"/>
</dbReference>
<evidence type="ECO:0000259" key="2">
    <source>
        <dbReference type="PROSITE" id="PS50006"/>
    </source>
</evidence>
<dbReference type="SMART" id="SM00240">
    <property type="entry name" value="FHA"/>
    <property type="match status" value="2"/>
</dbReference>
<dbReference type="RefSeq" id="WP_145370787.1">
    <property type="nucleotide sequence ID" value="NZ_CP036275.1"/>
</dbReference>
<dbReference type="SUPFAM" id="SSF52200">
    <property type="entry name" value="Toll/Interleukin receptor TIR domain"/>
    <property type="match status" value="1"/>
</dbReference>
<dbReference type="KEGG" id="mri:Mal4_39670"/>
<evidence type="ECO:0000313" key="4">
    <source>
        <dbReference type="EMBL" id="QDU39621.1"/>
    </source>
</evidence>
<keyword evidence="5" id="KW-1185">Reference proteome</keyword>
<dbReference type="Proteomes" id="UP000320496">
    <property type="component" value="Chromosome"/>
</dbReference>
<dbReference type="PROSITE" id="PS50006">
    <property type="entry name" value="FHA_DOMAIN"/>
    <property type="match status" value="2"/>
</dbReference>
<dbReference type="Gene3D" id="3.40.50.10140">
    <property type="entry name" value="Toll/interleukin-1 receptor homology (TIR) domain"/>
    <property type="match status" value="1"/>
</dbReference>
<dbReference type="InterPro" id="IPR035897">
    <property type="entry name" value="Toll_tir_struct_dom_sf"/>
</dbReference>
<feature type="region of interest" description="Disordered" evidence="1">
    <location>
        <begin position="135"/>
        <end position="170"/>
    </location>
</feature>
<name>A0A517ZB10_9PLAN</name>
<dbReference type="EMBL" id="CP036275">
    <property type="protein sequence ID" value="QDU39621.1"/>
    <property type="molecule type" value="Genomic_DNA"/>
</dbReference>
<organism evidence="4 5">
    <name type="scientific">Maioricimonas rarisocia</name>
    <dbReference type="NCBI Taxonomy" id="2528026"/>
    <lineage>
        <taxon>Bacteria</taxon>
        <taxon>Pseudomonadati</taxon>
        <taxon>Planctomycetota</taxon>
        <taxon>Planctomycetia</taxon>
        <taxon>Planctomycetales</taxon>
        <taxon>Planctomycetaceae</taxon>
        <taxon>Maioricimonas</taxon>
    </lineage>
</organism>
<evidence type="ECO:0000256" key="1">
    <source>
        <dbReference type="SAM" id="MobiDB-lite"/>
    </source>
</evidence>